<comment type="caution">
    <text evidence="4">The sequence shown here is derived from an EMBL/GenBank/DDBJ whole genome shotgun (WGS) entry which is preliminary data.</text>
</comment>
<dbReference type="SUPFAM" id="SSF55729">
    <property type="entry name" value="Acyl-CoA N-acyltransferases (Nat)"/>
    <property type="match status" value="1"/>
</dbReference>
<dbReference type="AlphaFoldDB" id="A0A7V7UVP9"/>
<reference evidence="4 5" key="1">
    <citation type="journal article" date="2014" name="Arch. Microbiol.">
        <title>Bacillus mesophilum sp. nov., strain IITR-54T, a novel 4-chlorobiphenyl dechlorinating bacterium.</title>
        <authorList>
            <person name="Manickam N."/>
            <person name="Singh N.K."/>
            <person name="Bajaj A."/>
            <person name="Kumar R.M."/>
            <person name="Kaur G."/>
            <person name="Kaur N."/>
            <person name="Bala M."/>
            <person name="Kumar A."/>
            <person name="Mayilraj S."/>
        </authorList>
    </citation>
    <scope>NUCLEOTIDE SEQUENCE [LARGE SCALE GENOMIC DNA]</scope>
    <source>
        <strain evidence="4 5">IITR-54</strain>
    </source>
</reference>
<evidence type="ECO:0000259" key="3">
    <source>
        <dbReference type="PROSITE" id="PS51186"/>
    </source>
</evidence>
<dbReference type="Gene3D" id="3.40.630.30">
    <property type="match status" value="1"/>
</dbReference>
<dbReference type="PROSITE" id="PS51186">
    <property type="entry name" value="GNAT"/>
    <property type="match status" value="1"/>
</dbReference>
<gene>
    <name evidence="4" type="ORF">F7732_11580</name>
</gene>
<evidence type="ECO:0000313" key="4">
    <source>
        <dbReference type="EMBL" id="KAB2332720.1"/>
    </source>
</evidence>
<proteinExistence type="predicted"/>
<keyword evidence="1 4" id="KW-0808">Transferase</keyword>
<dbReference type="InterPro" id="IPR050680">
    <property type="entry name" value="YpeA/RimI_acetyltransf"/>
</dbReference>
<evidence type="ECO:0000256" key="1">
    <source>
        <dbReference type="ARBA" id="ARBA00022679"/>
    </source>
</evidence>
<dbReference type="CDD" id="cd04301">
    <property type="entry name" value="NAT_SF"/>
    <property type="match status" value="1"/>
</dbReference>
<feature type="domain" description="N-acetyltransferase" evidence="3">
    <location>
        <begin position="16"/>
        <end position="153"/>
    </location>
</feature>
<name>A0A7V7UVP9_9BACI</name>
<dbReference type="PANTHER" id="PTHR43420">
    <property type="entry name" value="ACETYLTRANSFERASE"/>
    <property type="match status" value="1"/>
</dbReference>
<keyword evidence="2" id="KW-0012">Acyltransferase</keyword>
<accession>A0A7V7UVP9</accession>
<evidence type="ECO:0000256" key="2">
    <source>
        <dbReference type="ARBA" id="ARBA00023315"/>
    </source>
</evidence>
<dbReference type="RefSeq" id="WP_151574014.1">
    <property type="nucleotide sequence ID" value="NZ_WBOT01000003.1"/>
</dbReference>
<evidence type="ECO:0000313" key="5">
    <source>
        <dbReference type="Proteomes" id="UP000441354"/>
    </source>
</evidence>
<dbReference type="Pfam" id="PF00583">
    <property type="entry name" value="Acetyltransf_1"/>
    <property type="match status" value="1"/>
</dbReference>
<dbReference type="GO" id="GO:0016747">
    <property type="term" value="F:acyltransferase activity, transferring groups other than amino-acyl groups"/>
    <property type="evidence" value="ECO:0007669"/>
    <property type="project" value="InterPro"/>
</dbReference>
<dbReference type="InterPro" id="IPR000182">
    <property type="entry name" value="GNAT_dom"/>
</dbReference>
<protein>
    <submittedName>
        <fullName evidence="4">GNAT family N-acetyltransferase</fullName>
    </submittedName>
</protein>
<dbReference type="OrthoDB" id="119498at2"/>
<dbReference type="EMBL" id="WBOT01000003">
    <property type="protein sequence ID" value="KAB2332720.1"/>
    <property type="molecule type" value="Genomic_DNA"/>
</dbReference>
<organism evidence="4 5">
    <name type="scientific">Bacillus mesophilum</name>
    <dbReference type="NCBI Taxonomy" id="1071718"/>
    <lineage>
        <taxon>Bacteria</taxon>
        <taxon>Bacillati</taxon>
        <taxon>Bacillota</taxon>
        <taxon>Bacilli</taxon>
        <taxon>Bacillales</taxon>
        <taxon>Bacillaceae</taxon>
        <taxon>Bacillus</taxon>
    </lineage>
</organism>
<keyword evidence="5" id="KW-1185">Reference proteome</keyword>
<dbReference type="Proteomes" id="UP000441354">
    <property type="component" value="Unassembled WGS sequence"/>
</dbReference>
<sequence>MFNYIKVSFEHIDKVISLRLALLKETGELNSLQEEVLMENSTREYLQKALLNNEFISYMAEMNGQVISISGMVLFKRPPYLENPQGIEAYILNMYTVPEYRGKGLAKRLLENCINESKNSGVKRIWLHATKDGEPLYKKMGFTNKNTEMELYL</sequence>
<dbReference type="InterPro" id="IPR016181">
    <property type="entry name" value="Acyl_CoA_acyltransferase"/>
</dbReference>